<proteinExistence type="predicted"/>
<comment type="caution">
    <text evidence="3">The sequence shown here is derived from an EMBL/GenBank/DDBJ whole genome shotgun (WGS) entry which is preliminary data.</text>
</comment>
<reference evidence="3" key="1">
    <citation type="journal article" date="2021" name="Nat. Commun.">
        <title>Genetic determinants of endophytism in the Arabidopsis root mycobiome.</title>
        <authorList>
            <person name="Mesny F."/>
            <person name="Miyauchi S."/>
            <person name="Thiergart T."/>
            <person name="Pickel B."/>
            <person name="Atanasova L."/>
            <person name="Karlsson M."/>
            <person name="Huettel B."/>
            <person name="Barry K.W."/>
            <person name="Haridas S."/>
            <person name="Chen C."/>
            <person name="Bauer D."/>
            <person name="Andreopoulos W."/>
            <person name="Pangilinan J."/>
            <person name="LaButti K."/>
            <person name="Riley R."/>
            <person name="Lipzen A."/>
            <person name="Clum A."/>
            <person name="Drula E."/>
            <person name="Henrissat B."/>
            <person name="Kohler A."/>
            <person name="Grigoriev I.V."/>
            <person name="Martin F.M."/>
            <person name="Hacquard S."/>
        </authorList>
    </citation>
    <scope>NUCLEOTIDE SEQUENCE</scope>
    <source>
        <strain evidence="3">MPI-CAGE-CH-0235</strain>
    </source>
</reference>
<feature type="region of interest" description="Disordered" evidence="1">
    <location>
        <begin position="161"/>
        <end position="330"/>
    </location>
</feature>
<gene>
    <name evidence="3" type="ORF">B0I35DRAFT_512216</name>
</gene>
<feature type="compositionally biased region" description="Polar residues" evidence="1">
    <location>
        <begin position="274"/>
        <end position="289"/>
    </location>
</feature>
<keyword evidence="2" id="KW-0812">Transmembrane</keyword>
<evidence type="ECO:0000256" key="2">
    <source>
        <dbReference type="SAM" id="Phobius"/>
    </source>
</evidence>
<dbReference type="PANTHER" id="PTHR39608:SF1">
    <property type="entry name" value="INTEGRAL MEMBRANE PROTEIN (AFU_ORTHOLOGUE AFUA_5G08640)"/>
    <property type="match status" value="1"/>
</dbReference>
<feature type="transmembrane region" description="Helical" evidence="2">
    <location>
        <begin position="125"/>
        <end position="150"/>
    </location>
</feature>
<protein>
    <recommendedName>
        <fullName evidence="5">MARVEL domain-containing protein</fullName>
    </recommendedName>
</protein>
<evidence type="ECO:0008006" key="5">
    <source>
        <dbReference type="Google" id="ProtNLM"/>
    </source>
</evidence>
<dbReference type="PANTHER" id="PTHR39608">
    <property type="entry name" value="INTEGRAL MEMBRANE PROTEIN (AFU_ORTHOLOGUE AFUA_5G08640)"/>
    <property type="match status" value="1"/>
</dbReference>
<evidence type="ECO:0000256" key="1">
    <source>
        <dbReference type="SAM" id="MobiDB-lite"/>
    </source>
</evidence>
<sequence length="330" mass="36123">MSSRGVGRGLTFLQLFLRLLQNLSALVVLSITAYALATSDRNGDYTDGRHYSVVGIAAVAFVYSVLAAYVLRYLSLRNVTSFLTVMFDLAFVGAFIFVAVVHRYGSTNCDAGNLRRPNTRVSCQLQKAVLATSISAILLFLLSVPTQIGLMRNNFRQNRHAAASEAKLEDPDAPDAPEPVSSGSSGGGFFSNLFRRATTRTTRTENALPSHPTPEEAGPGPMTQVNETPDNFDGPYAGTYDNYPPNNRHGYGQVPSGPDSFQHNRPSPAAAPFSFSQPNSYQRVDTTYANDYHHRPQQTGYGPGFGYPTVPTEQANPSDPYDYVYDVQRR</sequence>
<keyword evidence="2" id="KW-0472">Membrane</keyword>
<dbReference type="AlphaFoldDB" id="A0A8K0SRT6"/>
<dbReference type="EMBL" id="JAGPNK010000007">
    <property type="protein sequence ID" value="KAH7318632.1"/>
    <property type="molecule type" value="Genomic_DNA"/>
</dbReference>
<evidence type="ECO:0000313" key="4">
    <source>
        <dbReference type="Proteomes" id="UP000813444"/>
    </source>
</evidence>
<organism evidence="3 4">
    <name type="scientific">Stachybotrys elegans</name>
    <dbReference type="NCBI Taxonomy" id="80388"/>
    <lineage>
        <taxon>Eukaryota</taxon>
        <taxon>Fungi</taxon>
        <taxon>Dikarya</taxon>
        <taxon>Ascomycota</taxon>
        <taxon>Pezizomycotina</taxon>
        <taxon>Sordariomycetes</taxon>
        <taxon>Hypocreomycetidae</taxon>
        <taxon>Hypocreales</taxon>
        <taxon>Stachybotryaceae</taxon>
        <taxon>Stachybotrys</taxon>
    </lineage>
</organism>
<dbReference type="Proteomes" id="UP000813444">
    <property type="component" value="Unassembled WGS sequence"/>
</dbReference>
<feature type="transmembrane region" description="Helical" evidence="2">
    <location>
        <begin position="12"/>
        <end position="37"/>
    </location>
</feature>
<accession>A0A8K0SRT6</accession>
<feature type="transmembrane region" description="Helical" evidence="2">
    <location>
        <begin position="83"/>
        <end position="105"/>
    </location>
</feature>
<keyword evidence="4" id="KW-1185">Reference proteome</keyword>
<dbReference type="OrthoDB" id="5342507at2759"/>
<keyword evidence="2" id="KW-1133">Transmembrane helix</keyword>
<name>A0A8K0SRT6_9HYPO</name>
<evidence type="ECO:0000313" key="3">
    <source>
        <dbReference type="EMBL" id="KAH7318632.1"/>
    </source>
</evidence>
<feature type="transmembrane region" description="Helical" evidence="2">
    <location>
        <begin position="49"/>
        <end position="71"/>
    </location>
</feature>